<dbReference type="Proteomes" id="UP000031518">
    <property type="component" value="Unassembled WGS sequence"/>
</dbReference>
<organism evidence="3 4">
    <name type="scientific">Pyrinomonas methylaliphatogenes</name>
    <dbReference type="NCBI Taxonomy" id="454194"/>
    <lineage>
        <taxon>Bacteria</taxon>
        <taxon>Pseudomonadati</taxon>
        <taxon>Acidobacteriota</taxon>
        <taxon>Blastocatellia</taxon>
        <taxon>Blastocatellales</taxon>
        <taxon>Pyrinomonadaceae</taxon>
        <taxon>Pyrinomonas</taxon>
    </lineage>
</organism>
<proteinExistence type="predicted"/>
<dbReference type="OrthoDB" id="9802793at2"/>
<name>A0A0B6WWY4_9BACT</name>
<dbReference type="STRING" id="454194.PYK22_01255"/>
<dbReference type="InterPro" id="IPR011059">
    <property type="entry name" value="Metal-dep_hydrolase_composite"/>
</dbReference>
<sequence length="440" mass="47557" precursor="true">MKSRFITFLALFLCFGAASRAQDKPQAFVGAQIIPISGPPIPNGVLVVHRGKIVAVGPASQVAIPSDAERHDVTGKVIMPGLVDTHSHIGGGAGGDASAPMQPDVRILDSINVRDTSLKRAQAGGITTVNIMPGSGHLLSGQTVYVKLRNGNTIEDLLIRDAQGNYMWGIKMANGTNSLRPNSPGPFPGTRAKSAAIVRDMFTRAVEYRDKIRRAGGDRSKLPPRDLGLEALVEAMEGKRIVHFHTHRHDDILTAIRLSKEFGFRVVLHHVSEGWRVADEIARARVPASIIVIDSPGGKLETVNLVFQNGAILDRAGVPVAFHTDDYITDSRLLLRSAALAVRAGMSRDKALAALTLTAAQMLDLQDRIGSLERGKDADFIILSGDPLSVYTKVLETYVEGIKVFDRSNPQDRLYAVGGYGASRDQDVHIECFEDGEGQR</sequence>
<gene>
    <name evidence="3" type="ORF">PYK22_01255</name>
</gene>
<evidence type="ECO:0000313" key="3">
    <source>
        <dbReference type="EMBL" id="CDM65257.1"/>
    </source>
</evidence>
<dbReference type="SUPFAM" id="SSF51338">
    <property type="entry name" value="Composite domain of metallo-dependent hydrolases"/>
    <property type="match status" value="1"/>
</dbReference>
<dbReference type="Gene3D" id="2.30.40.10">
    <property type="entry name" value="Urease, subunit C, domain 1"/>
    <property type="match status" value="1"/>
</dbReference>
<dbReference type="SUPFAM" id="SSF51556">
    <property type="entry name" value="Metallo-dependent hydrolases"/>
    <property type="match status" value="1"/>
</dbReference>
<keyword evidence="3" id="KW-0378">Hydrolase</keyword>
<reference evidence="3 4" key="1">
    <citation type="submission" date="2013-12" db="EMBL/GenBank/DDBJ databases">
        <authorList>
            <person name="Stott M."/>
        </authorList>
    </citation>
    <scope>NUCLEOTIDE SEQUENCE [LARGE SCALE GENOMIC DNA]</scope>
    <source>
        <strain evidence="3 4">K22</strain>
    </source>
</reference>
<keyword evidence="1" id="KW-0732">Signal</keyword>
<dbReference type="Pfam" id="PF01979">
    <property type="entry name" value="Amidohydro_1"/>
    <property type="match status" value="1"/>
</dbReference>
<protein>
    <submittedName>
        <fullName evidence="3">Amidohydrolase, imidazolonepropionase</fullName>
    </submittedName>
</protein>
<evidence type="ECO:0000259" key="2">
    <source>
        <dbReference type="Pfam" id="PF01979"/>
    </source>
</evidence>
<dbReference type="InterPro" id="IPR006680">
    <property type="entry name" value="Amidohydro-rel"/>
</dbReference>
<dbReference type="EMBL" id="CBXV010000004">
    <property type="protein sequence ID" value="CDM65257.1"/>
    <property type="molecule type" value="Genomic_DNA"/>
</dbReference>
<reference evidence="3 4" key="2">
    <citation type="submission" date="2015-01" db="EMBL/GenBank/DDBJ databases">
        <title>Complete genome sequence of Pyrinomonas methylaliphatogenes type strain K22T.</title>
        <authorList>
            <person name="Lee K.C.Y."/>
            <person name="Power J.F."/>
            <person name="Dunfield P.F."/>
            <person name="Morgan X.C."/>
            <person name="Huttenhower C."/>
            <person name="Stott M.B."/>
        </authorList>
    </citation>
    <scope>NUCLEOTIDE SEQUENCE [LARGE SCALE GENOMIC DNA]</scope>
    <source>
        <strain evidence="3 4">K22</strain>
    </source>
</reference>
<keyword evidence="4" id="KW-1185">Reference proteome</keyword>
<dbReference type="InterPro" id="IPR032466">
    <property type="entry name" value="Metal_Hydrolase"/>
</dbReference>
<dbReference type="GO" id="GO:0016810">
    <property type="term" value="F:hydrolase activity, acting on carbon-nitrogen (but not peptide) bonds"/>
    <property type="evidence" value="ECO:0007669"/>
    <property type="project" value="InterPro"/>
</dbReference>
<evidence type="ECO:0000256" key="1">
    <source>
        <dbReference type="SAM" id="SignalP"/>
    </source>
</evidence>
<feature type="chain" id="PRO_5002109950" evidence="1">
    <location>
        <begin position="22"/>
        <end position="440"/>
    </location>
</feature>
<dbReference type="RefSeq" id="WP_041975275.1">
    <property type="nucleotide sequence ID" value="NZ_CBXV010000004.1"/>
</dbReference>
<dbReference type="AlphaFoldDB" id="A0A0B6WWY4"/>
<dbReference type="PANTHER" id="PTHR43135">
    <property type="entry name" value="ALPHA-D-RIBOSE 1-METHYLPHOSPHONATE 5-TRIPHOSPHATE DIPHOSPHATASE"/>
    <property type="match status" value="1"/>
</dbReference>
<dbReference type="Gene3D" id="3.20.20.140">
    <property type="entry name" value="Metal-dependent hydrolases"/>
    <property type="match status" value="1"/>
</dbReference>
<dbReference type="PANTHER" id="PTHR43135:SF3">
    <property type="entry name" value="ALPHA-D-RIBOSE 1-METHYLPHOSPHONATE 5-TRIPHOSPHATE DIPHOSPHATASE"/>
    <property type="match status" value="1"/>
</dbReference>
<accession>A0A0B6WWY4</accession>
<feature type="signal peptide" evidence="1">
    <location>
        <begin position="1"/>
        <end position="21"/>
    </location>
</feature>
<dbReference type="InterPro" id="IPR051781">
    <property type="entry name" value="Metallo-dep_Hydrolase"/>
</dbReference>
<evidence type="ECO:0000313" key="4">
    <source>
        <dbReference type="Proteomes" id="UP000031518"/>
    </source>
</evidence>
<feature type="domain" description="Amidohydrolase-related" evidence="2">
    <location>
        <begin position="77"/>
        <end position="394"/>
    </location>
</feature>